<accession>A0A183IYS7</accession>
<feature type="binding site" evidence="2">
    <location>
        <position position="60"/>
    </location>
    <ligand>
        <name>ATP</name>
        <dbReference type="ChEBI" id="CHEBI:30616"/>
    </ligand>
</feature>
<dbReference type="PIRSF" id="PIRSF004976">
    <property type="entry name" value="ATPase_YdaO"/>
    <property type="match status" value="1"/>
</dbReference>
<keyword evidence="2" id="KW-0547">Nucleotide-binding</keyword>
<keyword evidence="5" id="KW-1185">Reference proteome</keyword>
<feature type="domain" description="tRNA(Ile)-lysidine/2-thiocytidine synthase N-terminal" evidence="3">
    <location>
        <begin position="51"/>
        <end position="219"/>
    </location>
</feature>
<reference evidence="6" key="1">
    <citation type="submission" date="2016-06" db="UniProtKB">
        <authorList>
            <consortium name="WormBaseParasite"/>
        </authorList>
    </citation>
    <scope>IDENTIFICATION</scope>
</reference>
<dbReference type="GO" id="GO:0002144">
    <property type="term" value="C:cytosolic tRNA wobble base thiouridylase complex"/>
    <property type="evidence" value="ECO:0007669"/>
    <property type="project" value="TreeGrafter"/>
</dbReference>
<feature type="binding site" evidence="2">
    <location>
        <position position="86"/>
    </location>
    <ligand>
        <name>ATP</name>
        <dbReference type="ChEBI" id="CHEBI:30616"/>
    </ligand>
</feature>
<dbReference type="PANTHER" id="PTHR11807:SF12">
    <property type="entry name" value="CYTOPLASMIC TRNA 2-THIOLATION PROTEIN 1"/>
    <property type="match status" value="1"/>
</dbReference>
<proteinExistence type="predicted"/>
<dbReference type="InterPro" id="IPR035107">
    <property type="entry name" value="tRNA_thiolation_TtcA_Ctu1"/>
</dbReference>
<dbReference type="GO" id="GO:0002143">
    <property type="term" value="P:tRNA wobble position uridine thiolation"/>
    <property type="evidence" value="ECO:0007669"/>
    <property type="project" value="TreeGrafter"/>
</dbReference>
<evidence type="ECO:0000256" key="1">
    <source>
        <dbReference type="ARBA" id="ARBA00022679"/>
    </source>
</evidence>
<protein>
    <submittedName>
        <fullName evidence="6">ATP_bind_3 domain-containing protein</fullName>
    </submittedName>
</protein>
<dbReference type="InterPro" id="IPR011063">
    <property type="entry name" value="TilS/TtcA_N"/>
</dbReference>
<keyword evidence="2" id="KW-0067">ATP-binding</keyword>
<dbReference type="Proteomes" id="UP000270296">
    <property type="component" value="Unassembled WGS sequence"/>
</dbReference>
<evidence type="ECO:0000256" key="2">
    <source>
        <dbReference type="PIRSR" id="PIRSR004976-51"/>
    </source>
</evidence>
<keyword evidence="1" id="KW-0808">Transferase</keyword>
<dbReference type="GO" id="GO:0005524">
    <property type="term" value="F:ATP binding"/>
    <property type="evidence" value="ECO:0007669"/>
    <property type="project" value="UniProtKB-KW"/>
</dbReference>
<feature type="binding site" evidence="2">
    <location>
        <position position="164"/>
    </location>
    <ligand>
        <name>ATP</name>
        <dbReference type="ChEBI" id="CHEBI:30616"/>
    </ligand>
</feature>
<gene>
    <name evidence="4" type="ORF">SBAD_LOCUS8775</name>
</gene>
<dbReference type="GO" id="GO:0005739">
    <property type="term" value="C:mitochondrion"/>
    <property type="evidence" value="ECO:0007669"/>
    <property type="project" value="TreeGrafter"/>
</dbReference>
<dbReference type="CDD" id="cd01713">
    <property type="entry name" value="CTU1-like"/>
    <property type="match status" value="1"/>
</dbReference>
<reference evidence="4 5" key="2">
    <citation type="submission" date="2018-11" db="EMBL/GenBank/DDBJ databases">
        <authorList>
            <consortium name="Pathogen Informatics"/>
        </authorList>
    </citation>
    <scope>NUCLEOTIDE SEQUENCE [LARGE SCALE GENOMIC DNA]</scope>
</reference>
<evidence type="ECO:0000313" key="6">
    <source>
        <dbReference type="WBParaSite" id="SBAD_0000909501-mRNA-1"/>
    </source>
</evidence>
<dbReference type="GO" id="GO:0000049">
    <property type="term" value="F:tRNA binding"/>
    <property type="evidence" value="ECO:0007669"/>
    <property type="project" value="TreeGrafter"/>
</dbReference>
<dbReference type="InterPro" id="IPR014729">
    <property type="entry name" value="Rossmann-like_a/b/a_fold"/>
</dbReference>
<dbReference type="GO" id="GO:0016740">
    <property type="term" value="F:transferase activity"/>
    <property type="evidence" value="ECO:0007669"/>
    <property type="project" value="UniProtKB-KW"/>
</dbReference>
<evidence type="ECO:0000313" key="4">
    <source>
        <dbReference type="EMBL" id="VDP19187.1"/>
    </source>
</evidence>
<dbReference type="PANTHER" id="PTHR11807">
    <property type="entry name" value="ATPASES OF THE PP SUPERFAMILY-RELATED"/>
    <property type="match status" value="1"/>
</dbReference>
<dbReference type="SUPFAM" id="SSF52402">
    <property type="entry name" value="Adenine nucleotide alpha hydrolases-like"/>
    <property type="match status" value="1"/>
</dbReference>
<feature type="binding site" evidence="2">
    <location>
        <position position="169"/>
    </location>
    <ligand>
        <name>ATP</name>
        <dbReference type="ChEBI" id="CHEBI:30616"/>
    </ligand>
</feature>
<evidence type="ECO:0000259" key="3">
    <source>
        <dbReference type="Pfam" id="PF01171"/>
    </source>
</evidence>
<dbReference type="InterPro" id="IPR056369">
    <property type="entry name" value="CTU1-like_ATP-bd"/>
</dbReference>
<dbReference type="Pfam" id="PF01171">
    <property type="entry name" value="ATP_bind_3"/>
    <property type="match status" value="1"/>
</dbReference>
<dbReference type="EMBL" id="UZAM01011951">
    <property type="protein sequence ID" value="VDP19187.1"/>
    <property type="molecule type" value="Genomic_DNA"/>
</dbReference>
<dbReference type="Gene3D" id="3.40.50.620">
    <property type="entry name" value="HUPs"/>
    <property type="match status" value="1"/>
</dbReference>
<feature type="binding site" evidence="2">
    <location>
        <begin position="54"/>
        <end position="56"/>
    </location>
    <ligand>
        <name>ATP</name>
        <dbReference type="ChEBI" id="CHEBI:30616"/>
    </ligand>
</feature>
<dbReference type="WBParaSite" id="SBAD_0000909501-mRNA-1">
    <property type="protein sequence ID" value="SBAD_0000909501-mRNA-1"/>
    <property type="gene ID" value="SBAD_0000909501"/>
</dbReference>
<dbReference type="AlphaFoldDB" id="A0A183IYS7"/>
<sequence>MLCGRCEAEDAVVRRCKNGVALCRQCFVDAFEEDVHLTIVQEGFFDNGDTVTIGVSGGKDSAVLLHTLYVLNKRHNYGLNLLMVAVDEGIVGYRDSSLKSVYRQQKRYALPLKVLSYRELFGLSMDEVVSRIGPKNNCTYCGVFRRQALERGSVLCNATKLATGHNADDTAETVLMNLLRGDLNRLHRCVRPISALGDGLPRCKPLYRCYEKEIVLYARIQVSNLAVTLTSCRLDLLSAYYLTLLSVRLSASGTETKSSVLYVELRSP</sequence>
<name>A0A183IYS7_9BILA</name>
<organism evidence="6">
    <name type="scientific">Soboliphyme baturini</name>
    <dbReference type="NCBI Taxonomy" id="241478"/>
    <lineage>
        <taxon>Eukaryota</taxon>
        <taxon>Metazoa</taxon>
        <taxon>Ecdysozoa</taxon>
        <taxon>Nematoda</taxon>
        <taxon>Enoplea</taxon>
        <taxon>Dorylaimia</taxon>
        <taxon>Dioctophymatida</taxon>
        <taxon>Dioctophymatoidea</taxon>
        <taxon>Soboliphymatidae</taxon>
        <taxon>Soboliphyme</taxon>
    </lineage>
</organism>
<evidence type="ECO:0000313" key="5">
    <source>
        <dbReference type="Proteomes" id="UP000270296"/>
    </source>
</evidence>
<dbReference type="OrthoDB" id="198857at2759"/>